<comment type="caution">
    <text evidence="4">The sequence shown here is derived from an EMBL/GenBank/DDBJ whole genome shotgun (WGS) entry which is preliminary data.</text>
</comment>
<gene>
    <name evidence="4" type="ORF">M8A51_24450</name>
</gene>
<feature type="domain" description="ApeI dehydratase-like" evidence="3">
    <location>
        <begin position="479"/>
        <end position="574"/>
    </location>
</feature>
<dbReference type="PANTHER" id="PTHR43767">
    <property type="entry name" value="LONG-CHAIN-FATTY-ACID--COA LIGASE"/>
    <property type="match status" value="1"/>
</dbReference>
<evidence type="ECO:0000313" key="4">
    <source>
        <dbReference type="EMBL" id="MCM5682695.1"/>
    </source>
</evidence>
<dbReference type="Gene3D" id="3.30.300.30">
    <property type="match status" value="1"/>
</dbReference>
<keyword evidence="1" id="KW-0436">Ligase</keyword>
<keyword evidence="5" id="KW-1185">Reference proteome</keyword>
<dbReference type="Proteomes" id="UP001165541">
    <property type="component" value="Unassembled WGS sequence"/>
</dbReference>
<dbReference type="InterPro" id="IPR000873">
    <property type="entry name" value="AMP-dep_synth/lig_dom"/>
</dbReference>
<dbReference type="SUPFAM" id="SSF54637">
    <property type="entry name" value="Thioesterase/thiol ester dehydrase-isomerase"/>
    <property type="match status" value="1"/>
</dbReference>
<organism evidence="4 5">
    <name type="scientific">Caldimonas mangrovi</name>
    <dbReference type="NCBI Taxonomy" id="2944811"/>
    <lineage>
        <taxon>Bacteria</taxon>
        <taxon>Pseudomonadati</taxon>
        <taxon>Pseudomonadota</taxon>
        <taxon>Betaproteobacteria</taxon>
        <taxon>Burkholderiales</taxon>
        <taxon>Sphaerotilaceae</taxon>
        <taxon>Caldimonas</taxon>
    </lineage>
</organism>
<dbReference type="SUPFAM" id="SSF56801">
    <property type="entry name" value="Acetyl-CoA synthetase-like"/>
    <property type="match status" value="1"/>
</dbReference>
<dbReference type="Pfam" id="PF00501">
    <property type="entry name" value="AMP-binding"/>
    <property type="match status" value="1"/>
</dbReference>
<dbReference type="EMBL" id="JAMKFE010000022">
    <property type="protein sequence ID" value="MCM5682695.1"/>
    <property type="molecule type" value="Genomic_DNA"/>
</dbReference>
<dbReference type="InterPro" id="IPR029069">
    <property type="entry name" value="HotDog_dom_sf"/>
</dbReference>
<evidence type="ECO:0000259" key="3">
    <source>
        <dbReference type="Pfam" id="PF22818"/>
    </source>
</evidence>
<name>A0ABT0YVC7_9BURK</name>
<dbReference type="Gene3D" id="3.40.50.12780">
    <property type="entry name" value="N-terminal domain of ligase-like"/>
    <property type="match status" value="1"/>
</dbReference>
<protein>
    <submittedName>
        <fullName evidence="4">AMP-binding protein</fullName>
    </submittedName>
</protein>
<dbReference type="Gene3D" id="3.10.129.10">
    <property type="entry name" value="Hotdog Thioesterase"/>
    <property type="match status" value="1"/>
</dbReference>
<accession>A0ABT0YVC7</accession>
<dbReference type="InterPro" id="IPR042099">
    <property type="entry name" value="ANL_N_sf"/>
</dbReference>
<dbReference type="PANTHER" id="PTHR43767:SF8">
    <property type="entry name" value="LONG-CHAIN-FATTY-ACID--COA LIGASE"/>
    <property type="match status" value="1"/>
</dbReference>
<evidence type="ECO:0000256" key="1">
    <source>
        <dbReference type="ARBA" id="ARBA00022598"/>
    </source>
</evidence>
<feature type="domain" description="AMP-dependent synthetase/ligase" evidence="2">
    <location>
        <begin position="134"/>
        <end position="318"/>
    </location>
</feature>
<proteinExistence type="predicted"/>
<evidence type="ECO:0000313" key="5">
    <source>
        <dbReference type="Proteomes" id="UP001165541"/>
    </source>
</evidence>
<evidence type="ECO:0000259" key="2">
    <source>
        <dbReference type="Pfam" id="PF00501"/>
    </source>
</evidence>
<dbReference type="Pfam" id="PF22818">
    <property type="entry name" value="ApeI-like"/>
    <property type="match status" value="1"/>
</dbReference>
<reference evidence="4" key="1">
    <citation type="submission" date="2022-05" db="EMBL/GenBank/DDBJ databases">
        <title>Schlegelella sp. nov., isolated from mangrove soil.</title>
        <authorList>
            <person name="Liu Y."/>
            <person name="Ge X."/>
            <person name="Liu W."/>
        </authorList>
    </citation>
    <scope>NUCLEOTIDE SEQUENCE</scope>
    <source>
        <strain evidence="4">S2-27</strain>
    </source>
</reference>
<dbReference type="RefSeq" id="WP_251781291.1">
    <property type="nucleotide sequence ID" value="NZ_JAMKFE010000022.1"/>
</dbReference>
<dbReference type="InterPro" id="IPR050237">
    <property type="entry name" value="ATP-dep_AMP-bd_enzyme"/>
</dbReference>
<dbReference type="InterPro" id="IPR045851">
    <property type="entry name" value="AMP-bd_C_sf"/>
</dbReference>
<dbReference type="InterPro" id="IPR054545">
    <property type="entry name" value="ApeI-like"/>
</dbReference>
<sequence>MVGAPVYRREEFGTGGGGLNDWIPLTEVGSRAGHASRPVAWRTDGTLDGAAFSQAVARWQGAFSGRNGKRWALYLEDSFEFAAALYGAWHAGKTPFLLGDAQPATLSRVAGEVDGFAGDLPGGIGPDGAESDAARRPLERDEVTVVMYTSGSSGEPTAIEKRLAQLDAEVHTLEHAFGTLVADCRRVHATVSHQHIYGLLFLVLWPLAAGRSFSARRIDYPEQIAVEVGREPSLLISSPAHLKRLPATLDWNNTRGRLRAVFSSGGPLPAEAALHAAALWGRAPIEVFGSSETGGVAWRQRDVHGDAWQPLPGVEWRVDEGSLAVRSLHLPTDAWWQTSDQVEVQRDGTFVLLGRADRIVKIEEKRVSLTALERHLTTLPDVAEARVVLLPLGAGVRTGAVVVLTTEGRETLQRVGRGAFNARLRQSLGIAFERIALPRRWRYVDTLPVNAQGKTTQASLLALFDASRPEHLRWLARGTQEATAEIEVHAGQAVFDGHFPGAPILPGVVQLDWAVTLGQECFGLSASVRRIDALKFQRPILPGTVLKLVLQWHATKRQLQFHLESAAGLHASGRVLFAGEHV</sequence>